<evidence type="ECO:0000313" key="1">
    <source>
        <dbReference type="EMBL" id="GAX16929.1"/>
    </source>
</evidence>
<comment type="caution">
    <text evidence="1">The sequence shown here is derived from an EMBL/GenBank/DDBJ whole genome shotgun (WGS) entry which is preliminary data.</text>
</comment>
<dbReference type="Gene3D" id="3.40.50.150">
    <property type="entry name" value="Vaccinia Virus protein VP39"/>
    <property type="match status" value="1"/>
</dbReference>
<dbReference type="Pfam" id="PF10294">
    <property type="entry name" value="Methyltransf_16"/>
    <property type="match status" value="1"/>
</dbReference>
<dbReference type="InterPro" id="IPR029063">
    <property type="entry name" value="SAM-dependent_MTases_sf"/>
</dbReference>
<dbReference type="CDD" id="cd02440">
    <property type="entry name" value="AdoMet_MTases"/>
    <property type="match status" value="1"/>
</dbReference>
<protein>
    <submittedName>
        <fullName evidence="1">Uncharacterized protein</fullName>
    </submittedName>
</protein>
<accession>A0A1Z5JSK4</accession>
<dbReference type="EMBL" id="BDSP01000111">
    <property type="protein sequence ID" value="GAX16929.1"/>
    <property type="molecule type" value="Genomic_DNA"/>
</dbReference>
<dbReference type="Proteomes" id="UP000198406">
    <property type="component" value="Unassembled WGS sequence"/>
</dbReference>
<dbReference type="InterPro" id="IPR019410">
    <property type="entry name" value="Methyltransf_16"/>
</dbReference>
<dbReference type="PANTHER" id="PTHR14614">
    <property type="entry name" value="HEPATOCELLULAR CARCINOMA-ASSOCIATED ANTIGEN"/>
    <property type="match status" value="1"/>
</dbReference>
<dbReference type="AlphaFoldDB" id="A0A1Z5JSK4"/>
<dbReference type="SUPFAM" id="SSF53335">
    <property type="entry name" value="S-adenosyl-L-methionine-dependent methyltransferases"/>
    <property type="match status" value="1"/>
</dbReference>
<dbReference type="InParanoid" id="A0A1Z5JSK4"/>
<dbReference type="OrthoDB" id="413520at2759"/>
<proteinExistence type="predicted"/>
<gene>
    <name evidence="1" type="ORF">FisN_5Hh306</name>
</gene>
<evidence type="ECO:0000313" key="2">
    <source>
        <dbReference type="Proteomes" id="UP000198406"/>
    </source>
</evidence>
<keyword evidence="2" id="KW-1185">Reference proteome</keyword>
<sequence>MLFPAFVEMTMLCLMASRRQFLFESPAATTTLIVSTNDDTSLCQENGLLTEERAIPGAYENVCMTLPIRTIAVDDSTLLSIEQQASGPGATGLAVWNSSLLLTRLLPLLSFRDATVVELGCGTGLASLVAATQGAKRVFATDGNLNVIQLAERNIQRNNLQNVVKAVSYQWGYDTDPIPEESADWVIGSDLTYNPGSWPLLADAMARRNKWIFVSRPIARFASHTTLRSRMAFANVGRNSLGSGFLFASIMPN</sequence>
<reference evidence="1 2" key="1">
    <citation type="journal article" date="2015" name="Plant Cell">
        <title>Oil accumulation by the oleaginous diatom Fistulifera solaris as revealed by the genome and transcriptome.</title>
        <authorList>
            <person name="Tanaka T."/>
            <person name="Maeda Y."/>
            <person name="Veluchamy A."/>
            <person name="Tanaka M."/>
            <person name="Abida H."/>
            <person name="Marechal E."/>
            <person name="Bowler C."/>
            <person name="Muto M."/>
            <person name="Sunaga Y."/>
            <person name="Tanaka M."/>
            <person name="Yoshino T."/>
            <person name="Taniguchi T."/>
            <person name="Fukuda Y."/>
            <person name="Nemoto M."/>
            <person name="Matsumoto M."/>
            <person name="Wong P.S."/>
            <person name="Aburatani S."/>
            <person name="Fujibuchi W."/>
        </authorList>
    </citation>
    <scope>NUCLEOTIDE SEQUENCE [LARGE SCALE GENOMIC DNA]</scope>
    <source>
        <strain evidence="1 2">JPCC DA0580</strain>
    </source>
</reference>
<dbReference type="PANTHER" id="PTHR14614:SF132">
    <property type="entry name" value="PROTEIN-LYSINE METHYLTRANSFERASE C42C1.13"/>
    <property type="match status" value="1"/>
</dbReference>
<organism evidence="1 2">
    <name type="scientific">Fistulifera solaris</name>
    <name type="common">Oleaginous diatom</name>
    <dbReference type="NCBI Taxonomy" id="1519565"/>
    <lineage>
        <taxon>Eukaryota</taxon>
        <taxon>Sar</taxon>
        <taxon>Stramenopiles</taxon>
        <taxon>Ochrophyta</taxon>
        <taxon>Bacillariophyta</taxon>
        <taxon>Bacillariophyceae</taxon>
        <taxon>Bacillariophycidae</taxon>
        <taxon>Naviculales</taxon>
        <taxon>Naviculaceae</taxon>
        <taxon>Fistulifera</taxon>
    </lineage>
</organism>
<name>A0A1Z5JSK4_FISSO</name>